<feature type="region of interest" description="Disordered" evidence="1">
    <location>
        <begin position="23"/>
        <end position="47"/>
    </location>
</feature>
<dbReference type="KEGG" id="brz:CFK38_03195"/>
<accession>A0A291GSA3</accession>
<dbReference type="AlphaFoldDB" id="A0A291GSA3"/>
<dbReference type="InterPro" id="IPR001119">
    <property type="entry name" value="SLH_dom"/>
</dbReference>
<dbReference type="EMBL" id="CP023563">
    <property type="protein sequence ID" value="ATG53088.1"/>
    <property type="molecule type" value="Genomic_DNA"/>
</dbReference>
<feature type="domain" description="SLH" evidence="2">
    <location>
        <begin position="41"/>
        <end position="104"/>
    </location>
</feature>
<sequence length="207" mass="20530">MVGAAAAVGGAVGAGALLRAGGPAAPSAASSRDAAPGGGGVTAPFADVAADDPGAEAMRWADETGVQPTLSPAGYCPQEEVTRGDAAVALHRLAGAPAVDLRSVPVLFTDLGADPARITAVLWLHGRGALWGDAELRVRPDEPATQDCTAMMLTALLRPALAGVGATWDASTEVAPLRSEGPGSAVTRADLAVSLHRANSIITDALG</sequence>
<evidence type="ECO:0000313" key="3">
    <source>
        <dbReference type="EMBL" id="ATG53088.1"/>
    </source>
</evidence>
<dbReference type="PROSITE" id="PS51272">
    <property type="entry name" value="SLH"/>
    <property type="match status" value="1"/>
</dbReference>
<keyword evidence="4" id="KW-1185">Reference proteome</keyword>
<evidence type="ECO:0000313" key="4">
    <source>
        <dbReference type="Proteomes" id="UP000218165"/>
    </source>
</evidence>
<gene>
    <name evidence="3" type="ORF">CFK38_03195</name>
</gene>
<organism evidence="3 4">
    <name type="scientific">Brachybacterium vulturis</name>
    <dbReference type="NCBI Taxonomy" id="2017484"/>
    <lineage>
        <taxon>Bacteria</taxon>
        <taxon>Bacillati</taxon>
        <taxon>Actinomycetota</taxon>
        <taxon>Actinomycetes</taxon>
        <taxon>Micrococcales</taxon>
        <taxon>Dermabacteraceae</taxon>
        <taxon>Brachybacterium</taxon>
    </lineage>
</organism>
<dbReference type="Proteomes" id="UP000218165">
    <property type="component" value="Chromosome"/>
</dbReference>
<name>A0A291GSA3_9MICO</name>
<reference evidence="4" key="1">
    <citation type="submission" date="2017-09" db="EMBL/GenBank/DDBJ databases">
        <title>Brachybacterium sp. VM2412.</title>
        <authorList>
            <person name="Tak E.J."/>
            <person name="Bae J.-W."/>
        </authorList>
    </citation>
    <scope>NUCLEOTIDE SEQUENCE [LARGE SCALE GENOMIC DNA]</scope>
    <source>
        <strain evidence="4">VM2412</strain>
    </source>
</reference>
<protein>
    <recommendedName>
        <fullName evidence="2">SLH domain-containing protein</fullName>
    </recommendedName>
</protein>
<evidence type="ECO:0000259" key="2">
    <source>
        <dbReference type="PROSITE" id="PS51272"/>
    </source>
</evidence>
<proteinExistence type="predicted"/>
<feature type="compositionally biased region" description="Low complexity" evidence="1">
    <location>
        <begin position="23"/>
        <end position="35"/>
    </location>
</feature>
<evidence type="ECO:0000256" key="1">
    <source>
        <dbReference type="SAM" id="MobiDB-lite"/>
    </source>
</evidence>